<reference evidence="3 4" key="1">
    <citation type="journal article" date="2023" name="PLoS ONE">
        <title>Complete genome assembly of Hawai'i environmental nontuberculous mycobacteria reveals unexpected co-isolation with methylobacteria.</title>
        <authorList>
            <person name="Hendrix J."/>
            <person name="Epperson L.E."/>
            <person name="Tong E.I."/>
            <person name="Chan Y.L."/>
            <person name="Hasan N.A."/>
            <person name="Dawrs S.N."/>
            <person name="Norton G.J."/>
            <person name="Virdi R."/>
            <person name="Crooks J.L."/>
            <person name="Chan E.D."/>
            <person name="Honda J.R."/>
            <person name="Strong M."/>
        </authorList>
    </citation>
    <scope>NUCLEOTIDE SEQUENCE [LARGE SCALE GENOMIC DNA]</scope>
    <source>
        <strain evidence="3 4">NJH_HI04-1</strain>
    </source>
</reference>
<gene>
    <name evidence="3" type="ORF">PUR29_32760</name>
</gene>
<evidence type="ECO:0000313" key="3">
    <source>
        <dbReference type="EMBL" id="MEN3238220.1"/>
    </source>
</evidence>
<dbReference type="InterPro" id="IPR019627">
    <property type="entry name" value="YAcAr"/>
</dbReference>
<keyword evidence="4" id="KW-1185">Reference proteome</keyword>
<feature type="region of interest" description="Disordered" evidence="1">
    <location>
        <begin position="134"/>
        <end position="167"/>
    </location>
</feature>
<name>A0ABV0A4X7_9HYPH</name>
<dbReference type="RefSeq" id="WP_346013521.1">
    <property type="nucleotide sequence ID" value="NZ_JAQYXP010000005.1"/>
</dbReference>
<organism evidence="3 4">
    <name type="scientific">Methylobacterium ajmalii</name>
    <dbReference type="NCBI Taxonomy" id="2738439"/>
    <lineage>
        <taxon>Bacteria</taxon>
        <taxon>Pseudomonadati</taxon>
        <taxon>Pseudomonadota</taxon>
        <taxon>Alphaproteobacteria</taxon>
        <taxon>Hyphomicrobiales</taxon>
        <taxon>Methylobacteriaceae</taxon>
        <taxon>Methylobacterium</taxon>
    </lineage>
</organism>
<accession>A0ABV0A4X7</accession>
<feature type="domain" description="YspA cpYpsA-related SLOG" evidence="2">
    <location>
        <begin position="10"/>
        <end position="92"/>
    </location>
</feature>
<evidence type="ECO:0000256" key="1">
    <source>
        <dbReference type="SAM" id="MobiDB-lite"/>
    </source>
</evidence>
<sequence length="167" mass="17886">MTDSTKAGLRVLVCGGRTYGEADATTPMHLRGQERVRLWRQISALNETLDRLHAEHGIACIIQGGAKGADRHAKQWAASRRVEMAEFPADWNGQGKAAGPNRNARMLAEGRPDVVVTCPGGRGTADMVRRAKAAGIPVTRIQPQGDANAHPRDRRSASGPRTPAPPA</sequence>
<dbReference type="Pfam" id="PF10686">
    <property type="entry name" value="YAcAr"/>
    <property type="match status" value="1"/>
</dbReference>
<dbReference type="EMBL" id="JAQYXP010000005">
    <property type="protein sequence ID" value="MEN3238220.1"/>
    <property type="molecule type" value="Genomic_DNA"/>
</dbReference>
<proteinExistence type="predicted"/>
<dbReference type="Proteomes" id="UP001407347">
    <property type="component" value="Unassembled WGS sequence"/>
</dbReference>
<evidence type="ECO:0000313" key="4">
    <source>
        <dbReference type="Proteomes" id="UP001407347"/>
    </source>
</evidence>
<comment type="caution">
    <text evidence="3">The sequence shown here is derived from an EMBL/GenBank/DDBJ whole genome shotgun (WGS) entry which is preliminary data.</text>
</comment>
<evidence type="ECO:0000259" key="2">
    <source>
        <dbReference type="Pfam" id="PF10686"/>
    </source>
</evidence>
<protein>
    <submittedName>
        <fullName evidence="3">DUF2493 domain-containing protein</fullName>
    </submittedName>
</protein>